<dbReference type="PROSITE" id="PS51085">
    <property type="entry name" value="2FE2S_FER_2"/>
    <property type="match status" value="1"/>
</dbReference>
<sequence length="118" mass="12945">MDKPLHGIQEDKEIKVIFIFPDNSEKECIANVGENLLNVIRNNDIPIPCSCGGALACSTCHVVLDEETFELLEDNGKEASEDEEDLLEVASGLKDTSRLGCQIVLTPKMDGMKVSLPR</sequence>
<dbReference type="GO" id="GO:0046872">
    <property type="term" value="F:metal ion binding"/>
    <property type="evidence" value="ECO:0007669"/>
    <property type="project" value="UniProtKB-KW"/>
</dbReference>
<evidence type="ECO:0000256" key="1">
    <source>
        <dbReference type="ARBA" id="ARBA00010914"/>
    </source>
</evidence>
<dbReference type="Proteomes" id="UP000325004">
    <property type="component" value="Chromosome"/>
</dbReference>
<dbReference type="InterPro" id="IPR001041">
    <property type="entry name" value="2Fe-2S_ferredoxin-type"/>
</dbReference>
<feature type="domain" description="2Fe-2S ferredoxin-type" evidence="7">
    <location>
        <begin position="14"/>
        <end position="118"/>
    </location>
</feature>
<evidence type="ECO:0000256" key="6">
    <source>
        <dbReference type="ARBA" id="ARBA00034078"/>
    </source>
</evidence>
<reference evidence="8 9" key="1">
    <citation type="submission" date="2019-08" db="EMBL/GenBank/DDBJ databases">
        <title>Highly reduced genomes of protist endosymbionts show evolutionary convergence.</title>
        <authorList>
            <person name="George E."/>
            <person name="Husnik F."/>
            <person name="Tashyreva D."/>
            <person name="Prokopchuk G."/>
            <person name="Horak A."/>
            <person name="Kwong W.K."/>
            <person name="Lukes J."/>
            <person name="Keeling P.J."/>
        </authorList>
    </citation>
    <scope>NUCLEOTIDE SEQUENCE [LARGE SCALE GENOMIC DNA]</scope>
    <source>
        <strain evidence="8">1604LC</strain>
    </source>
</reference>
<dbReference type="EMBL" id="CP043316">
    <property type="protein sequence ID" value="QEK38828.1"/>
    <property type="molecule type" value="Genomic_DNA"/>
</dbReference>
<protein>
    <submittedName>
        <fullName evidence="8">2Fe-2S iron-sulfur cluster binding domain-containing protein</fullName>
    </submittedName>
</protein>
<dbReference type="AlphaFoldDB" id="A0A5C0UFI9"/>
<dbReference type="SUPFAM" id="SSF54292">
    <property type="entry name" value="2Fe-2S ferredoxin-like"/>
    <property type="match status" value="1"/>
</dbReference>
<comment type="similarity">
    <text evidence="1">Belongs to the adrenodoxin/putidaredoxin family.</text>
</comment>
<dbReference type="PROSITE" id="PS00814">
    <property type="entry name" value="ADX"/>
    <property type="match status" value="1"/>
</dbReference>
<evidence type="ECO:0000313" key="8">
    <source>
        <dbReference type="EMBL" id="QEK38828.1"/>
    </source>
</evidence>
<keyword evidence="3" id="KW-0479">Metal-binding</keyword>
<keyword evidence="5" id="KW-0411">Iron-sulfur</keyword>
<keyword evidence="9" id="KW-1185">Reference proteome</keyword>
<organism evidence="8 9">
    <name type="scientific">Candidatus Cytomitobacter primus</name>
    <dbReference type="NCBI Taxonomy" id="2066024"/>
    <lineage>
        <taxon>Bacteria</taxon>
        <taxon>Pseudomonadati</taxon>
        <taxon>Pseudomonadota</taxon>
        <taxon>Alphaproteobacteria</taxon>
        <taxon>Holosporales</taxon>
        <taxon>Holosporaceae</taxon>
        <taxon>Candidatus Cytomitobacter</taxon>
    </lineage>
</organism>
<evidence type="ECO:0000256" key="4">
    <source>
        <dbReference type="ARBA" id="ARBA00023004"/>
    </source>
</evidence>
<dbReference type="CDD" id="cd00207">
    <property type="entry name" value="fer2"/>
    <property type="match status" value="1"/>
</dbReference>
<proteinExistence type="inferred from homology"/>
<dbReference type="InterPro" id="IPR018298">
    <property type="entry name" value="Adrenodoxin_Fe-S_BS"/>
</dbReference>
<accession>A0A5C0UFI9</accession>
<dbReference type="GO" id="GO:0051537">
    <property type="term" value="F:2 iron, 2 sulfur cluster binding"/>
    <property type="evidence" value="ECO:0007669"/>
    <property type="project" value="UniProtKB-KW"/>
</dbReference>
<evidence type="ECO:0000313" key="9">
    <source>
        <dbReference type="Proteomes" id="UP000325004"/>
    </source>
</evidence>
<comment type="cofactor">
    <cofactor evidence="6">
        <name>[2Fe-2S] cluster</name>
        <dbReference type="ChEBI" id="CHEBI:190135"/>
    </cofactor>
</comment>
<dbReference type="InterPro" id="IPR036010">
    <property type="entry name" value="2Fe-2S_ferredoxin-like_sf"/>
</dbReference>
<evidence type="ECO:0000256" key="2">
    <source>
        <dbReference type="ARBA" id="ARBA00022714"/>
    </source>
</evidence>
<evidence type="ECO:0000256" key="5">
    <source>
        <dbReference type="ARBA" id="ARBA00023014"/>
    </source>
</evidence>
<dbReference type="Pfam" id="PF00111">
    <property type="entry name" value="Fer2"/>
    <property type="match status" value="1"/>
</dbReference>
<name>A0A5C0UFI9_9PROT</name>
<gene>
    <name evidence="8" type="ORF">FZC34_02455</name>
</gene>
<dbReference type="PANTHER" id="PTHR23426">
    <property type="entry name" value="FERREDOXIN/ADRENODOXIN"/>
    <property type="match status" value="1"/>
</dbReference>
<dbReference type="InterPro" id="IPR012675">
    <property type="entry name" value="Beta-grasp_dom_sf"/>
</dbReference>
<dbReference type="Gene3D" id="3.10.20.30">
    <property type="match status" value="1"/>
</dbReference>
<dbReference type="InterPro" id="IPR001055">
    <property type="entry name" value="Adrenodoxin-like"/>
</dbReference>
<keyword evidence="2" id="KW-0001">2Fe-2S</keyword>
<dbReference type="KEGG" id="cpri:FZC34_02455"/>
<dbReference type="GO" id="GO:0009055">
    <property type="term" value="F:electron transfer activity"/>
    <property type="evidence" value="ECO:0007669"/>
    <property type="project" value="TreeGrafter"/>
</dbReference>
<evidence type="ECO:0000259" key="7">
    <source>
        <dbReference type="PROSITE" id="PS51085"/>
    </source>
</evidence>
<dbReference type="PANTHER" id="PTHR23426:SF65">
    <property type="entry name" value="FERREDOXIN-2, MITOCHONDRIAL"/>
    <property type="match status" value="1"/>
</dbReference>
<evidence type="ECO:0000256" key="3">
    <source>
        <dbReference type="ARBA" id="ARBA00022723"/>
    </source>
</evidence>
<dbReference type="GO" id="GO:0140647">
    <property type="term" value="P:P450-containing electron transport chain"/>
    <property type="evidence" value="ECO:0007669"/>
    <property type="project" value="InterPro"/>
</dbReference>
<keyword evidence="4" id="KW-0408">Iron</keyword>
<dbReference type="OrthoDB" id="9799640at2"/>